<proteinExistence type="predicted"/>
<keyword evidence="2" id="KW-1185">Reference proteome</keyword>
<dbReference type="GeneID" id="26638196"/>
<evidence type="ECO:0000313" key="2">
    <source>
        <dbReference type="Proteomes" id="UP000030739"/>
    </source>
</evidence>
<dbReference type="EMBL" id="KF835987">
    <property type="protein sequence ID" value="AHY25120.1"/>
    <property type="molecule type" value="Genomic_DNA"/>
</dbReference>
<evidence type="ECO:0000313" key="1">
    <source>
        <dbReference type="EMBL" id="AHY25120.1"/>
    </source>
</evidence>
<organism evidence="1 2">
    <name type="scientific">Pectobacterium bacteriophage PM2</name>
    <dbReference type="NCBI Taxonomy" id="1429794"/>
    <lineage>
        <taxon>Viruses</taxon>
        <taxon>Duplodnaviria</taxon>
        <taxon>Heunggongvirae</taxon>
        <taxon>Uroviricota</taxon>
        <taxon>Caudoviricetes</taxon>
        <taxon>Pantevenvirales</taxon>
        <taxon>Straboviridae</taxon>
        <taxon>Tevenvirinae</taxon>
        <taxon>Mosugukvirus</taxon>
        <taxon>Mosugukvirus pm2</taxon>
    </lineage>
</organism>
<gene>
    <name evidence="1" type="ORF">PM2_158</name>
</gene>
<accession>A0A0A0Q2F8</accession>
<dbReference type="KEGG" id="vg:26638196"/>
<dbReference type="RefSeq" id="YP_009211579.1">
    <property type="nucleotide sequence ID" value="NC_028940.1"/>
</dbReference>
<dbReference type="Proteomes" id="UP000030739">
    <property type="component" value="Segment"/>
</dbReference>
<sequence length="92" mass="10895">MIYVRVSYPDNGYQADRLKAQELLKVHGEGYIRVKKIKIGRSSTDVELVSDQWSYNSVNFSFYQDVNGRMTEIDIFNTEHKDIEYTYVYLKN</sequence>
<dbReference type="OrthoDB" id="17493at10239"/>
<name>A0A0A0Q2F8_9CAUD</name>
<reference evidence="1 2" key="1">
    <citation type="journal article" date="2015" name="Plant Pathol. J.">
        <title>Isolation and Genomic Characterization of the T4-Like Bacteriophage PM2 Infecting Pectobacterium carotovorum subsp. carotovorum.</title>
        <authorList>
            <person name="Lim J.A."/>
            <person name="Lee D.H."/>
            <person name="Heu S."/>
        </authorList>
    </citation>
    <scope>NUCLEOTIDE SEQUENCE [LARGE SCALE GENOMIC DNA]</scope>
</reference>
<protein>
    <submittedName>
        <fullName evidence="1">Uncharacterized protein</fullName>
    </submittedName>
</protein>